<comment type="subcellular location">
    <subcellularLocation>
        <location evidence="3">Cytoplasm</location>
    </subcellularLocation>
</comment>
<dbReference type="Pfam" id="PF01817">
    <property type="entry name" value="CM_2"/>
    <property type="match status" value="1"/>
</dbReference>
<keyword evidence="14" id="KW-0456">Lyase</keyword>
<keyword evidence="9" id="KW-0963">Cytoplasm</keyword>
<protein>
    <recommendedName>
        <fullName evidence="7">Bifunctional chorismate mutase/prephenate dehydratase</fullName>
        <ecNumber evidence="6">4.2.1.51</ecNumber>
    </recommendedName>
    <alternativeName>
        <fullName evidence="17">Chorismate mutase-prephenate dehydratase</fullName>
    </alternativeName>
    <alternativeName>
        <fullName evidence="8">Prephenate dehydratase</fullName>
    </alternativeName>
    <alternativeName>
        <fullName evidence="16">p-protein</fullName>
    </alternativeName>
</protein>
<dbReference type="EC" id="4.2.1.51" evidence="6"/>
<dbReference type="PANTHER" id="PTHR21022">
    <property type="entry name" value="PREPHENATE DEHYDRATASE P PROTEIN"/>
    <property type="match status" value="1"/>
</dbReference>
<evidence type="ECO:0000256" key="11">
    <source>
        <dbReference type="ARBA" id="ARBA00023141"/>
    </source>
</evidence>
<dbReference type="UniPathway" id="UPA00121">
    <property type="reaction ID" value="UER00345"/>
</dbReference>
<dbReference type="InterPro" id="IPR001086">
    <property type="entry name" value="Preph_deHydtase"/>
</dbReference>
<dbReference type="EMBL" id="FQYT01000006">
    <property type="protein sequence ID" value="SHI75057.1"/>
    <property type="molecule type" value="Genomic_DNA"/>
</dbReference>
<dbReference type="AlphaFoldDB" id="A0A1M6DP93"/>
<dbReference type="InterPro" id="IPR002912">
    <property type="entry name" value="ACT_dom"/>
</dbReference>
<evidence type="ECO:0000313" key="25">
    <source>
        <dbReference type="Proteomes" id="UP000184342"/>
    </source>
</evidence>
<feature type="site" description="Essential for prephenate dehydratase activity" evidence="19">
    <location>
        <position position="294"/>
    </location>
</feature>
<evidence type="ECO:0000256" key="2">
    <source>
        <dbReference type="ARBA" id="ARBA00002364"/>
    </source>
</evidence>
<keyword evidence="15" id="KW-0511">Multifunctional enzyme</keyword>
<dbReference type="GO" id="GO:0046417">
    <property type="term" value="P:chorismate metabolic process"/>
    <property type="evidence" value="ECO:0007669"/>
    <property type="project" value="InterPro"/>
</dbReference>
<proteinExistence type="predicted"/>
<comment type="pathway">
    <text evidence="4">Amino-acid biosynthesis; L-phenylalanine biosynthesis; phenylpyruvate from prephenate: step 1/1.</text>
</comment>
<evidence type="ECO:0000256" key="1">
    <source>
        <dbReference type="ARBA" id="ARBA00000824"/>
    </source>
</evidence>
<evidence type="ECO:0000256" key="4">
    <source>
        <dbReference type="ARBA" id="ARBA00004741"/>
    </source>
</evidence>
<evidence type="ECO:0000256" key="3">
    <source>
        <dbReference type="ARBA" id="ARBA00004496"/>
    </source>
</evidence>
<evidence type="ECO:0000256" key="20">
    <source>
        <dbReference type="SAM" id="Coils"/>
    </source>
</evidence>
<evidence type="ECO:0000313" key="24">
    <source>
        <dbReference type="EMBL" id="SHI75057.1"/>
    </source>
</evidence>
<dbReference type="SUPFAM" id="SSF55021">
    <property type="entry name" value="ACT-like"/>
    <property type="match status" value="1"/>
</dbReference>
<comment type="catalytic activity">
    <reaction evidence="1">
        <text>chorismate = prephenate</text>
        <dbReference type="Rhea" id="RHEA:13897"/>
        <dbReference type="ChEBI" id="CHEBI:29748"/>
        <dbReference type="ChEBI" id="CHEBI:29934"/>
        <dbReference type="EC" id="5.4.99.5"/>
    </reaction>
</comment>
<dbReference type="PANTHER" id="PTHR21022:SF19">
    <property type="entry name" value="PREPHENATE DEHYDRATASE-RELATED"/>
    <property type="match status" value="1"/>
</dbReference>
<evidence type="ECO:0000256" key="7">
    <source>
        <dbReference type="ARBA" id="ARBA00014401"/>
    </source>
</evidence>
<evidence type="ECO:0000256" key="15">
    <source>
        <dbReference type="ARBA" id="ARBA00023268"/>
    </source>
</evidence>
<reference evidence="24 25" key="1">
    <citation type="submission" date="2016-11" db="EMBL/GenBank/DDBJ databases">
        <authorList>
            <person name="Jaros S."/>
            <person name="Januszkiewicz K."/>
            <person name="Wedrychowicz H."/>
        </authorList>
    </citation>
    <scope>NUCLEOTIDE SEQUENCE [LARGE SCALE GENOMIC DNA]</scope>
    <source>
        <strain evidence="24 25">DSM 15970</strain>
    </source>
</reference>
<dbReference type="InterPro" id="IPR002701">
    <property type="entry name" value="CM_II_prokaryot"/>
</dbReference>
<keyword evidence="20" id="KW-0175">Coiled coil</keyword>
<dbReference type="Pfam" id="PF01842">
    <property type="entry name" value="ACT"/>
    <property type="match status" value="1"/>
</dbReference>
<dbReference type="PIRSF" id="PIRSF001500">
    <property type="entry name" value="Chor_mut_pdt_Ppr"/>
    <property type="match status" value="1"/>
</dbReference>
<evidence type="ECO:0000256" key="17">
    <source>
        <dbReference type="ARBA" id="ARBA00031520"/>
    </source>
</evidence>
<evidence type="ECO:0000256" key="10">
    <source>
        <dbReference type="ARBA" id="ARBA00022605"/>
    </source>
</evidence>
<dbReference type="CDD" id="cd13631">
    <property type="entry name" value="PBP2_Ct-PDT_like"/>
    <property type="match status" value="1"/>
</dbReference>
<dbReference type="PROSITE" id="PS51671">
    <property type="entry name" value="ACT"/>
    <property type="match status" value="1"/>
</dbReference>
<evidence type="ECO:0000256" key="9">
    <source>
        <dbReference type="ARBA" id="ARBA00022490"/>
    </source>
</evidence>
<evidence type="ECO:0000259" key="23">
    <source>
        <dbReference type="PROSITE" id="PS51671"/>
    </source>
</evidence>
<evidence type="ECO:0000256" key="18">
    <source>
        <dbReference type="ARBA" id="ARBA00047848"/>
    </source>
</evidence>
<feature type="domain" description="Prephenate dehydratase" evidence="22">
    <location>
        <begin position="126"/>
        <end position="301"/>
    </location>
</feature>
<keyword evidence="12" id="KW-0584">Phenylalanine biosynthesis</keyword>
<evidence type="ECO:0000259" key="21">
    <source>
        <dbReference type="PROSITE" id="PS51168"/>
    </source>
</evidence>
<dbReference type="Pfam" id="PF00800">
    <property type="entry name" value="PDT"/>
    <property type="match status" value="1"/>
</dbReference>
<dbReference type="SUPFAM" id="SSF48600">
    <property type="entry name" value="Chorismate mutase II"/>
    <property type="match status" value="1"/>
</dbReference>
<dbReference type="InterPro" id="IPR036979">
    <property type="entry name" value="CM_dom_sf"/>
</dbReference>
<evidence type="ECO:0000259" key="22">
    <source>
        <dbReference type="PROSITE" id="PS51171"/>
    </source>
</evidence>
<sequence>MGVPMEYIMKRRKTMNPELNNIRESLNEIDDEMLSLLKKRQKLSESIYRAKKGTLAPIYMLQQENQKIAALDDIDDDIRNVGKPFLKTVMRLSREKQYHMARKDDPYWKLGLQILQSQKERPSILTIATQGNTGSYSYKAAKNLHPDSAIITFPTFESACTQVIEGNVDAAVLPLENSTAGTVDEVYGLLDSNKLYITETTGIEIRHHLMGVKGSSLESIETVISHPQALAQCSSFIQSMGWKTEISGNTAFAAKEVQKRNSLLMAAIGSEEAARNNGLELIMSEISNVVHNQTRFVLLSALPYIAEDANTCSLVIRLAHEPGSLSALLSLFSDRDISLSRILSRPVPKKPWEYTFHIDCNMSPTDESALDLLYQLEQETLYMHIIGWYKE</sequence>
<comment type="pathway">
    <text evidence="5">Metabolic intermediate biosynthesis; prephenate biosynthesis; prephenate from chorismate: step 1/1.</text>
</comment>
<keyword evidence="10" id="KW-0028">Amino-acid biosynthesis</keyword>
<dbReference type="InterPro" id="IPR045865">
    <property type="entry name" value="ACT-like_dom_sf"/>
</dbReference>
<evidence type="ECO:0000256" key="5">
    <source>
        <dbReference type="ARBA" id="ARBA00004817"/>
    </source>
</evidence>
<dbReference type="RefSeq" id="WP_073993040.1">
    <property type="nucleotide sequence ID" value="NZ_FQYT01000006.1"/>
</dbReference>
<dbReference type="GO" id="GO:0004664">
    <property type="term" value="F:prephenate dehydratase activity"/>
    <property type="evidence" value="ECO:0007669"/>
    <property type="project" value="UniProtKB-EC"/>
</dbReference>
<accession>A0A1M6DP93</accession>
<dbReference type="InterPro" id="IPR036263">
    <property type="entry name" value="Chorismate_II_sf"/>
</dbReference>
<dbReference type="GO" id="GO:0009094">
    <property type="term" value="P:L-phenylalanine biosynthetic process"/>
    <property type="evidence" value="ECO:0007669"/>
    <property type="project" value="UniProtKB-UniPathway"/>
</dbReference>
<comment type="catalytic activity">
    <reaction evidence="18">
        <text>prephenate + H(+) = 3-phenylpyruvate + CO2 + H2O</text>
        <dbReference type="Rhea" id="RHEA:21648"/>
        <dbReference type="ChEBI" id="CHEBI:15377"/>
        <dbReference type="ChEBI" id="CHEBI:15378"/>
        <dbReference type="ChEBI" id="CHEBI:16526"/>
        <dbReference type="ChEBI" id="CHEBI:18005"/>
        <dbReference type="ChEBI" id="CHEBI:29934"/>
        <dbReference type="EC" id="4.2.1.51"/>
    </reaction>
</comment>
<dbReference type="GO" id="GO:0004106">
    <property type="term" value="F:chorismate mutase activity"/>
    <property type="evidence" value="ECO:0007669"/>
    <property type="project" value="UniProtKB-EC"/>
</dbReference>
<dbReference type="UniPathway" id="UPA00120">
    <property type="reaction ID" value="UER00203"/>
</dbReference>
<feature type="domain" description="ACT" evidence="23">
    <location>
        <begin position="313"/>
        <end position="388"/>
    </location>
</feature>
<dbReference type="Gene3D" id="1.20.59.10">
    <property type="entry name" value="Chorismate mutase"/>
    <property type="match status" value="1"/>
</dbReference>
<evidence type="ECO:0000256" key="12">
    <source>
        <dbReference type="ARBA" id="ARBA00023222"/>
    </source>
</evidence>
<evidence type="ECO:0000256" key="13">
    <source>
        <dbReference type="ARBA" id="ARBA00023235"/>
    </source>
</evidence>
<dbReference type="SMART" id="SM00830">
    <property type="entry name" value="CM_2"/>
    <property type="match status" value="1"/>
</dbReference>
<dbReference type="STRING" id="1122934.SAMN02745691_00769"/>
<dbReference type="SUPFAM" id="SSF53850">
    <property type="entry name" value="Periplasmic binding protein-like II"/>
    <property type="match status" value="1"/>
</dbReference>
<evidence type="ECO:0000256" key="6">
    <source>
        <dbReference type="ARBA" id="ARBA00013147"/>
    </source>
</evidence>
<feature type="domain" description="Chorismate mutase" evidence="21">
    <location>
        <begin position="13"/>
        <end position="101"/>
    </location>
</feature>
<gene>
    <name evidence="24" type="ORF">SAMN02745691_00769</name>
</gene>
<evidence type="ECO:0000256" key="8">
    <source>
        <dbReference type="ARBA" id="ARBA00021872"/>
    </source>
</evidence>
<keyword evidence="11" id="KW-0057">Aromatic amino acid biosynthesis</keyword>
<keyword evidence="25" id="KW-1185">Reference proteome</keyword>
<dbReference type="InterPro" id="IPR008242">
    <property type="entry name" value="Chor_mutase/pphenate_deHydtase"/>
</dbReference>
<evidence type="ECO:0000256" key="14">
    <source>
        <dbReference type="ARBA" id="ARBA00023239"/>
    </source>
</evidence>
<dbReference type="Gene3D" id="3.40.190.10">
    <property type="entry name" value="Periplasmic binding protein-like II"/>
    <property type="match status" value="2"/>
</dbReference>
<comment type="function">
    <text evidence="2">Catalyzes the Claisen rearrangement of chorismate to prephenate and the decarboxylation/dehydration of prephenate to phenylpyruvate.</text>
</comment>
<evidence type="ECO:0000256" key="16">
    <source>
        <dbReference type="ARBA" id="ARBA00031175"/>
    </source>
</evidence>
<dbReference type="PROSITE" id="PS51171">
    <property type="entry name" value="PREPHENATE_DEHYDR_3"/>
    <property type="match status" value="1"/>
</dbReference>
<dbReference type="PROSITE" id="PS51168">
    <property type="entry name" value="CHORISMATE_MUT_2"/>
    <property type="match status" value="1"/>
</dbReference>
<dbReference type="Gene3D" id="3.30.70.260">
    <property type="match status" value="1"/>
</dbReference>
<organism evidence="24 25">
    <name type="scientific">Parasporobacterium paucivorans DSM 15970</name>
    <dbReference type="NCBI Taxonomy" id="1122934"/>
    <lineage>
        <taxon>Bacteria</taxon>
        <taxon>Bacillati</taxon>
        <taxon>Bacillota</taxon>
        <taxon>Clostridia</taxon>
        <taxon>Lachnospirales</taxon>
        <taxon>Lachnospiraceae</taxon>
        <taxon>Parasporobacterium</taxon>
    </lineage>
</organism>
<dbReference type="Proteomes" id="UP000184342">
    <property type="component" value="Unassembled WGS sequence"/>
</dbReference>
<feature type="coiled-coil region" evidence="20">
    <location>
        <begin position="19"/>
        <end position="46"/>
    </location>
</feature>
<keyword evidence="13" id="KW-0413">Isomerase</keyword>
<evidence type="ECO:0000256" key="19">
    <source>
        <dbReference type="PIRSR" id="PIRSR001500-2"/>
    </source>
</evidence>
<name>A0A1M6DP93_9FIRM</name>
<dbReference type="GO" id="GO:0005737">
    <property type="term" value="C:cytoplasm"/>
    <property type="evidence" value="ECO:0007669"/>
    <property type="project" value="UniProtKB-SubCell"/>
</dbReference>